<proteinExistence type="predicted"/>
<comment type="caution">
    <text evidence="1">The sequence shown here is derived from an EMBL/GenBank/DDBJ whole genome shotgun (WGS) entry which is preliminary data.</text>
</comment>
<dbReference type="EMBL" id="JACJKY010000008">
    <property type="protein sequence ID" value="MBM6920801.1"/>
    <property type="molecule type" value="Genomic_DNA"/>
</dbReference>
<dbReference type="AlphaFoldDB" id="A0A939BEE3"/>
<accession>A0A939BEE3</accession>
<evidence type="ECO:0000313" key="1">
    <source>
        <dbReference type="EMBL" id="MBM6920801.1"/>
    </source>
</evidence>
<gene>
    <name evidence="1" type="ORF">H6A12_06515</name>
</gene>
<dbReference type="RefSeq" id="WP_204446077.1">
    <property type="nucleotide sequence ID" value="NZ_JACJKY010000008.1"/>
</dbReference>
<keyword evidence="2" id="KW-1185">Reference proteome</keyword>
<protein>
    <submittedName>
        <fullName evidence="1">Uncharacterized protein</fullName>
    </submittedName>
</protein>
<name>A0A939BEE3_9FIRM</name>
<dbReference type="Proteomes" id="UP000774750">
    <property type="component" value="Unassembled WGS sequence"/>
</dbReference>
<sequence length="255" mass="29569">MKLTFKTPGAAYSIESMAQFLAEPGQANWAEMFLVFYPQLDREKLFFGTKAERQRHLTEVMTVEYTSQEPEITQKQVLYQAHWDAHEVEIQTAFSEIFSLDLTGRFDDMTANITLNPICPRYLSAHSFDVFFKNSPSGALGMALHEITHFLWFDVWAEVFDEDSPEQYETPHLPWIFSEMVVDPILKGDKRLYALDPYSQNEGSAYECFYTMQIAGVPILQTLGEWYQSMPIREFMKTGFSFCQAHEAEIRAQMI</sequence>
<reference evidence="1" key="1">
    <citation type="submission" date="2020-08" db="EMBL/GenBank/DDBJ databases">
        <authorList>
            <person name="Cejkova D."/>
            <person name="Kubasova T."/>
            <person name="Jahodarova E."/>
            <person name="Rychlik I."/>
        </authorList>
    </citation>
    <scope>NUCLEOTIDE SEQUENCE</scope>
    <source>
        <strain evidence="1">An559</strain>
    </source>
</reference>
<organism evidence="1 2">
    <name type="scientific">Merdimmobilis hominis</name>
    <dbReference type="NCBI Taxonomy" id="2897707"/>
    <lineage>
        <taxon>Bacteria</taxon>
        <taxon>Bacillati</taxon>
        <taxon>Bacillota</taxon>
        <taxon>Clostridia</taxon>
        <taxon>Eubacteriales</taxon>
        <taxon>Oscillospiraceae</taxon>
        <taxon>Merdimmobilis</taxon>
    </lineage>
</organism>
<reference evidence="1" key="2">
    <citation type="journal article" date="2021" name="Sci. Rep.">
        <title>The distribution of antibiotic resistance genes in chicken gut microbiota commensals.</title>
        <authorList>
            <person name="Juricova H."/>
            <person name="Matiasovicova J."/>
            <person name="Kubasova T."/>
            <person name="Cejkova D."/>
            <person name="Rychlik I."/>
        </authorList>
    </citation>
    <scope>NUCLEOTIDE SEQUENCE</scope>
    <source>
        <strain evidence="1">An559</strain>
    </source>
</reference>
<evidence type="ECO:0000313" key="2">
    <source>
        <dbReference type="Proteomes" id="UP000774750"/>
    </source>
</evidence>